<dbReference type="EMBL" id="JAZHXI010000005">
    <property type="protein sequence ID" value="KAL2071263.1"/>
    <property type="molecule type" value="Genomic_DNA"/>
</dbReference>
<gene>
    <name evidence="1" type="ORF">VTL71DRAFT_12498</name>
</gene>
<accession>A0ABR4CNH1</accession>
<organism evidence="1 2">
    <name type="scientific">Oculimacula yallundae</name>
    <dbReference type="NCBI Taxonomy" id="86028"/>
    <lineage>
        <taxon>Eukaryota</taxon>
        <taxon>Fungi</taxon>
        <taxon>Dikarya</taxon>
        <taxon>Ascomycota</taxon>
        <taxon>Pezizomycotina</taxon>
        <taxon>Leotiomycetes</taxon>
        <taxon>Helotiales</taxon>
        <taxon>Ploettnerulaceae</taxon>
        <taxon>Oculimacula</taxon>
    </lineage>
</organism>
<evidence type="ECO:0000313" key="1">
    <source>
        <dbReference type="EMBL" id="KAL2071263.1"/>
    </source>
</evidence>
<dbReference type="Proteomes" id="UP001595075">
    <property type="component" value="Unassembled WGS sequence"/>
</dbReference>
<protein>
    <submittedName>
        <fullName evidence="1">Uncharacterized protein</fullName>
    </submittedName>
</protein>
<keyword evidence="2" id="KW-1185">Reference proteome</keyword>
<proteinExistence type="predicted"/>
<evidence type="ECO:0000313" key="2">
    <source>
        <dbReference type="Proteomes" id="UP001595075"/>
    </source>
</evidence>
<comment type="caution">
    <text evidence="1">The sequence shown here is derived from an EMBL/GenBank/DDBJ whole genome shotgun (WGS) entry which is preliminary data.</text>
</comment>
<name>A0ABR4CNH1_9HELO</name>
<sequence length="91" mass="10124">MRKAVSQGDGRYLDYNEVCATPNTGGWCCRDGSRRKEVGLQFLKSSALRKISSLVFATGNRDGYAPLRNASKILSLEVNARQLNGNEVMRR</sequence>
<reference evidence="1 2" key="1">
    <citation type="journal article" date="2024" name="Commun. Biol.">
        <title>Comparative genomic analysis of thermophilic fungi reveals convergent evolutionary adaptations and gene losses.</title>
        <authorList>
            <person name="Steindorff A.S."/>
            <person name="Aguilar-Pontes M.V."/>
            <person name="Robinson A.J."/>
            <person name="Andreopoulos B."/>
            <person name="LaButti K."/>
            <person name="Kuo A."/>
            <person name="Mondo S."/>
            <person name="Riley R."/>
            <person name="Otillar R."/>
            <person name="Haridas S."/>
            <person name="Lipzen A."/>
            <person name="Grimwood J."/>
            <person name="Schmutz J."/>
            <person name="Clum A."/>
            <person name="Reid I.D."/>
            <person name="Moisan M.C."/>
            <person name="Butler G."/>
            <person name="Nguyen T.T.M."/>
            <person name="Dewar K."/>
            <person name="Conant G."/>
            <person name="Drula E."/>
            <person name="Henrissat B."/>
            <person name="Hansel C."/>
            <person name="Singer S."/>
            <person name="Hutchinson M.I."/>
            <person name="de Vries R.P."/>
            <person name="Natvig D.O."/>
            <person name="Powell A.J."/>
            <person name="Tsang A."/>
            <person name="Grigoriev I.V."/>
        </authorList>
    </citation>
    <scope>NUCLEOTIDE SEQUENCE [LARGE SCALE GENOMIC DNA]</scope>
    <source>
        <strain evidence="1 2">CBS 494.80</strain>
    </source>
</reference>